<evidence type="ECO:0000313" key="2">
    <source>
        <dbReference type="Proteomes" id="UP001177670"/>
    </source>
</evidence>
<protein>
    <recommendedName>
        <fullName evidence="3">Calx-beta domain-containing protein</fullName>
    </recommendedName>
</protein>
<organism evidence="1 2">
    <name type="scientific">Melipona bicolor</name>
    <dbReference type="NCBI Taxonomy" id="60889"/>
    <lineage>
        <taxon>Eukaryota</taxon>
        <taxon>Metazoa</taxon>
        <taxon>Ecdysozoa</taxon>
        <taxon>Arthropoda</taxon>
        <taxon>Hexapoda</taxon>
        <taxon>Insecta</taxon>
        <taxon>Pterygota</taxon>
        <taxon>Neoptera</taxon>
        <taxon>Endopterygota</taxon>
        <taxon>Hymenoptera</taxon>
        <taxon>Apocrita</taxon>
        <taxon>Aculeata</taxon>
        <taxon>Apoidea</taxon>
        <taxon>Anthophila</taxon>
        <taxon>Apidae</taxon>
        <taxon>Melipona</taxon>
    </lineage>
</organism>
<reference evidence="1" key="1">
    <citation type="submission" date="2021-10" db="EMBL/GenBank/DDBJ databases">
        <title>Melipona bicolor Genome sequencing and assembly.</title>
        <authorList>
            <person name="Araujo N.S."/>
            <person name="Arias M.C."/>
        </authorList>
    </citation>
    <scope>NUCLEOTIDE SEQUENCE</scope>
    <source>
        <strain evidence="1">USP_2M_L1-L4_2017</strain>
        <tissue evidence="1">Whole body</tissue>
    </source>
</reference>
<dbReference type="AlphaFoldDB" id="A0AA40KUF4"/>
<dbReference type="Proteomes" id="UP001177670">
    <property type="component" value="Unassembled WGS sequence"/>
</dbReference>
<gene>
    <name evidence="1" type="ORF">K0M31_014584</name>
</gene>
<name>A0AA40KUF4_9HYME</name>
<keyword evidence="2" id="KW-1185">Reference proteome</keyword>
<accession>A0AA40KUF4</accession>
<sequence>MQRPRKEFNGLEKVARAFSSRDGRKFFWYRDTGREISSAYLNASGFFSGGKFLCHRLSGETSPNEYTLLGTATRDQKVIQLSIIEEDSYEKDALFYVELGEPQLQGGECYIYFA</sequence>
<evidence type="ECO:0008006" key="3">
    <source>
        <dbReference type="Google" id="ProtNLM"/>
    </source>
</evidence>
<proteinExistence type="predicted"/>
<dbReference type="EMBL" id="JAHYIQ010000004">
    <property type="protein sequence ID" value="KAK1133231.1"/>
    <property type="molecule type" value="Genomic_DNA"/>
</dbReference>
<evidence type="ECO:0000313" key="1">
    <source>
        <dbReference type="EMBL" id="KAK1133231.1"/>
    </source>
</evidence>
<comment type="caution">
    <text evidence="1">The sequence shown here is derived from an EMBL/GenBank/DDBJ whole genome shotgun (WGS) entry which is preliminary data.</text>
</comment>